<gene>
    <name evidence="2" type="ORF">KZ829_36385</name>
</gene>
<name>A0ABS7BEB6_9ACTN</name>
<dbReference type="Pfam" id="PF13408">
    <property type="entry name" value="Zn_ribbon_recom"/>
    <property type="match status" value="1"/>
</dbReference>
<dbReference type="RefSeq" id="WP_220148378.1">
    <property type="nucleotide sequence ID" value="NZ_JAHXZI010000025.1"/>
</dbReference>
<reference evidence="2 3" key="1">
    <citation type="journal article" date="2013" name="Antonie Van Leeuwenhoek">
        <title>Actinoplanes hulinensis sp. nov., a novel actinomycete isolated from soybean root (Glycine max (L.) Merr).</title>
        <authorList>
            <person name="Shen Y."/>
            <person name="Liu C."/>
            <person name="Wang X."/>
            <person name="Zhao J."/>
            <person name="Jia F."/>
            <person name="Zhang Y."/>
            <person name="Wang L."/>
            <person name="Yang D."/>
            <person name="Xiang W."/>
        </authorList>
    </citation>
    <scope>NUCLEOTIDE SEQUENCE [LARGE SCALE GENOMIC DNA]</scope>
    <source>
        <strain evidence="2 3">NEAU-M9</strain>
    </source>
</reference>
<protein>
    <submittedName>
        <fullName evidence="2">Zinc ribbon domain-containing protein</fullName>
    </submittedName>
</protein>
<evidence type="ECO:0000313" key="3">
    <source>
        <dbReference type="Proteomes" id="UP001519863"/>
    </source>
</evidence>
<dbReference type="EMBL" id="JAHXZI010000025">
    <property type="protein sequence ID" value="MBW6439216.1"/>
    <property type="molecule type" value="Genomic_DNA"/>
</dbReference>
<organism evidence="2 3">
    <name type="scientific">Actinoplanes hulinensis</name>
    <dbReference type="NCBI Taxonomy" id="1144547"/>
    <lineage>
        <taxon>Bacteria</taxon>
        <taxon>Bacillati</taxon>
        <taxon>Actinomycetota</taxon>
        <taxon>Actinomycetes</taxon>
        <taxon>Micromonosporales</taxon>
        <taxon>Micromonosporaceae</taxon>
        <taxon>Actinoplanes</taxon>
    </lineage>
</organism>
<keyword evidence="3" id="KW-1185">Reference proteome</keyword>
<proteinExistence type="predicted"/>
<accession>A0ABS7BEB6</accession>
<dbReference type="InterPro" id="IPR025827">
    <property type="entry name" value="Zn_ribbon_recom_dom"/>
</dbReference>
<dbReference type="Proteomes" id="UP001519863">
    <property type="component" value="Unassembled WGS sequence"/>
</dbReference>
<sequence>MISPERMHLALISDEDFTTAQAITARAMPEDGQARRYALTGLLVCGVCGRRMSGHWLRRAAYRCRHGHTSAHLPTTDRVRAVYRQEARLAQDLITANSDLAHLGGVEDLASYLRARDAVIVCGFGTLTIEDAAVMPVQELFAEPAELAPVEVPSLGSRSRFPSRAWTTYPTNLRYPTNSRFLPEPWRRLRRAAKGVR</sequence>
<comment type="caution">
    <text evidence="2">The sequence shown here is derived from an EMBL/GenBank/DDBJ whole genome shotgun (WGS) entry which is preliminary data.</text>
</comment>
<evidence type="ECO:0000259" key="1">
    <source>
        <dbReference type="Pfam" id="PF13408"/>
    </source>
</evidence>
<evidence type="ECO:0000313" key="2">
    <source>
        <dbReference type="EMBL" id="MBW6439216.1"/>
    </source>
</evidence>
<feature type="domain" description="Recombinase zinc beta ribbon" evidence="1">
    <location>
        <begin position="39"/>
        <end position="71"/>
    </location>
</feature>